<dbReference type="InParanoid" id="A0A067Q042"/>
<dbReference type="OrthoDB" id="432970at2759"/>
<dbReference type="Gene3D" id="6.10.140.2220">
    <property type="match status" value="1"/>
</dbReference>
<dbReference type="HOGENOM" id="CLU_1102929_0_0_1"/>
<dbReference type="GO" id="GO:0008270">
    <property type="term" value="F:zinc ion binding"/>
    <property type="evidence" value="ECO:0007669"/>
    <property type="project" value="UniProtKB-KW"/>
</dbReference>
<keyword evidence="3" id="KW-0862">Zinc</keyword>
<reference evidence="8" key="1">
    <citation type="journal article" date="2014" name="Proc. Natl. Acad. Sci. U.S.A.">
        <title>Extensive sampling of basidiomycete genomes demonstrates inadequacy of the white-rot/brown-rot paradigm for wood decay fungi.</title>
        <authorList>
            <person name="Riley R."/>
            <person name="Salamov A.A."/>
            <person name="Brown D.W."/>
            <person name="Nagy L.G."/>
            <person name="Floudas D."/>
            <person name="Held B.W."/>
            <person name="Levasseur A."/>
            <person name="Lombard V."/>
            <person name="Morin E."/>
            <person name="Otillar R."/>
            <person name="Lindquist E.A."/>
            <person name="Sun H."/>
            <person name="LaButti K.M."/>
            <person name="Schmutz J."/>
            <person name="Jabbour D."/>
            <person name="Luo H."/>
            <person name="Baker S.E."/>
            <person name="Pisabarro A.G."/>
            <person name="Walton J.D."/>
            <person name="Blanchette R.A."/>
            <person name="Henrissat B."/>
            <person name="Martin F."/>
            <person name="Cullen D."/>
            <person name="Hibbett D.S."/>
            <person name="Grigoriev I.V."/>
        </authorList>
    </citation>
    <scope>NUCLEOTIDE SEQUENCE [LARGE SCALE GENOMIC DNA]</scope>
    <source>
        <strain evidence="8">MUCL 33604</strain>
    </source>
</reference>
<keyword evidence="2 4" id="KW-0863">Zinc-finger</keyword>
<dbReference type="Pfam" id="PF01753">
    <property type="entry name" value="zf-MYND"/>
    <property type="match status" value="1"/>
</dbReference>
<evidence type="ECO:0000256" key="5">
    <source>
        <dbReference type="SAM" id="Coils"/>
    </source>
</evidence>
<dbReference type="EMBL" id="KL197714">
    <property type="protein sequence ID" value="KDQ60354.1"/>
    <property type="molecule type" value="Genomic_DNA"/>
</dbReference>
<dbReference type="PROSITE" id="PS50865">
    <property type="entry name" value="ZF_MYND_2"/>
    <property type="match status" value="1"/>
</dbReference>
<dbReference type="SUPFAM" id="SSF144232">
    <property type="entry name" value="HIT/MYND zinc finger-like"/>
    <property type="match status" value="1"/>
</dbReference>
<evidence type="ECO:0000256" key="3">
    <source>
        <dbReference type="ARBA" id="ARBA00022833"/>
    </source>
</evidence>
<accession>A0A067Q042</accession>
<evidence type="ECO:0000313" key="7">
    <source>
        <dbReference type="EMBL" id="KDQ60354.1"/>
    </source>
</evidence>
<evidence type="ECO:0000259" key="6">
    <source>
        <dbReference type="PROSITE" id="PS50865"/>
    </source>
</evidence>
<evidence type="ECO:0000256" key="4">
    <source>
        <dbReference type="PROSITE-ProRule" id="PRU00134"/>
    </source>
</evidence>
<organism evidence="7 8">
    <name type="scientific">Jaapia argillacea MUCL 33604</name>
    <dbReference type="NCBI Taxonomy" id="933084"/>
    <lineage>
        <taxon>Eukaryota</taxon>
        <taxon>Fungi</taxon>
        <taxon>Dikarya</taxon>
        <taxon>Basidiomycota</taxon>
        <taxon>Agaricomycotina</taxon>
        <taxon>Agaricomycetes</taxon>
        <taxon>Agaricomycetidae</taxon>
        <taxon>Jaapiales</taxon>
        <taxon>Jaapiaceae</taxon>
        <taxon>Jaapia</taxon>
    </lineage>
</organism>
<evidence type="ECO:0000256" key="1">
    <source>
        <dbReference type="ARBA" id="ARBA00022723"/>
    </source>
</evidence>
<evidence type="ECO:0000313" key="8">
    <source>
        <dbReference type="Proteomes" id="UP000027265"/>
    </source>
</evidence>
<evidence type="ECO:0000256" key="2">
    <source>
        <dbReference type="ARBA" id="ARBA00022771"/>
    </source>
</evidence>
<feature type="coiled-coil region" evidence="5">
    <location>
        <begin position="160"/>
        <end position="187"/>
    </location>
</feature>
<gene>
    <name evidence="7" type="ORF">JAAARDRAFT_32749</name>
</gene>
<dbReference type="Proteomes" id="UP000027265">
    <property type="component" value="Unassembled WGS sequence"/>
</dbReference>
<dbReference type="InterPro" id="IPR002893">
    <property type="entry name" value="Znf_MYND"/>
</dbReference>
<keyword evidence="5" id="KW-0175">Coiled coil</keyword>
<sequence length="259" mass="29539">MSRPGIREVRVQKIVPEGVQPEAGLTYDESMPIRQCAEAECCNSRDLMKCTRCRTTLYCSKECQRKDWPLHKGQCAHISSGLSSDPEPILQRHLRHWTSRFDISLITAVTVAMKLSQDFSNVSRMAMYIVLRPRPHSNIGSQFTIAICEVVPLPIFEQRSREMQVNMEEYERTMAQHEEQRALLKASSNGERDYAIVGIIAENKGRHKLPGELKPESRFKPVPVYKGMAKSPQLTDPTLDWLGTLKMQVEKDLPTRVAD</sequence>
<feature type="domain" description="MYND-type" evidence="6">
    <location>
        <begin position="38"/>
        <end position="75"/>
    </location>
</feature>
<proteinExistence type="predicted"/>
<keyword evidence="8" id="KW-1185">Reference proteome</keyword>
<protein>
    <recommendedName>
        <fullName evidence="6">MYND-type domain-containing protein</fullName>
    </recommendedName>
</protein>
<keyword evidence="1" id="KW-0479">Metal-binding</keyword>
<dbReference type="STRING" id="933084.A0A067Q042"/>
<dbReference type="AlphaFoldDB" id="A0A067Q042"/>
<name>A0A067Q042_9AGAM</name>